<evidence type="ECO:0000256" key="8">
    <source>
        <dbReference type="ARBA" id="ARBA00023034"/>
    </source>
</evidence>
<keyword evidence="12" id="KW-1185">Reference proteome</keyword>
<dbReference type="InterPro" id="IPR029044">
    <property type="entry name" value="Nucleotide-diphossugar_trans"/>
</dbReference>
<evidence type="ECO:0000256" key="4">
    <source>
        <dbReference type="ARBA" id="ARBA00022679"/>
    </source>
</evidence>
<comment type="subcellular location">
    <subcellularLocation>
        <location evidence="1">Golgi apparatus membrane</location>
        <topology evidence="1">Single-pass type II membrane protein</topology>
    </subcellularLocation>
</comment>
<dbReference type="Proteomes" id="UP000825935">
    <property type="component" value="Chromosome 10"/>
</dbReference>
<dbReference type="EMBL" id="CM035415">
    <property type="protein sequence ID" value="KAH7427372.1"/>
    <property type="molecule type" value="Genomic_DNA"/>
</dbReference>
<evidence type="ECO:0000256" key="5">
    <source>
        <dbReference type="ARBA" id="ARBA00022692"/>
    </source>
</evidence>
<dbReference type="FunFam" id="3.90.550.10:FF:000101">
    <property type="entry name" value="Probable glycosyltransferase 5"/>
    <property type="match status" value="1"/>
</dbReference>
<name>A0A8T2TWT1_CERRI</name>
<comment type="similarity">
    <text evidence="2">Belongs to the glycosyltransferase 34 family.</text>
</comment>
<evidence type="ECO:0000313" key="11">
    <source>
        <dbReference type="EMBL" id="KAH7427372.1"/>
    </source>
</evidence>
<dbReference type="OrthoDB" id="205108at2759"/>
<keyword evidence="5" id="KW-0812">Transmembrane</keyword>
<evidence type="ECO:0000256" key="7">
    <source>
        <dbReference type="ARBA" id="ARBA00022989"/>
    </source>
</evidence>
<evidence type="ECO:0000256" key="10">
    <source>
        <dbReference type="ARBA" id="ARBA00023180"/>
    </source>
</evidence>
<evidence type="ECO:0000256" key="3">
    <source>
        <dbReference type="ARBA" id="ARBA00022676"/>
    </source>
</evidence>
<dbReference type="Pfam" id="PF05637">
    <property type="entry name" value="Glyco_transf_34"/>
    <property type="match status" value="1"/>
</dbReference>
<dbReference type="GO" id="GO:0000139">
    <property type="term" value="C:Golgi membrane"/>
    <property type="evidence" value="ECO:0007669"/>
    <property type="project" value="UniProtKB-SubCell"/>
</dbReference>
<gene>
    <name evidence="11" type="ORF">KP509_10G041000</name>
</gene>
<keyword evidence="9" id="KW-0472">Membrane</keyword>
<sequence>MRSLLASPKGKRFTKTVNNVKVTLLCGFITLLVLRGTMDLGDIQILETDYSVDFHQDFSAAFRDVNRVLSVLSHVDAEDDDEDEDRDDEELVSSNATYYSLGPKVADWDVQMRAWRSLHEPHQEPRILIVTGSSSTPCNNPVGDHLLLKSIKNKMDYARLHDLQLYYSMVELDNQLVGFWSKLPLLRKLMLTHPDIEFLWWIDSAAIFTDMAFEVPIGKYEGFNLILHGWEHEVYEKKAWVGLNTGSFILRNCQWSLDLLDAWATMGPKGKVRQDMGSILSEALDGRPPFEADDQSALIYLLITQREVWGNKVFLENAYYLHGYWASIVERYEDLMRFSNNGYGDDRWPFVTHFVGCEPCGNHADYSKQRCLREMERAFNFGDNQVLEIYGFTHESLSSSTVKRTERHSAHYPWLSNDNQMHPNLTS</sequence>
<dbReference type="EMBL" id="CM035415">
    <property type="protein sequence ID" value="KAH7427369.1"/>
    <property type="molecule type" value="Genomic_DNA"/>
</dbReference>
<comment type="caution">
    <text evidence="11">The sequence shown here is derived from an EMBL/GenBank/DDBJ whole genome shotgun (WGS) entry which is preliminary data.</text>
</comment>
<protein>
    <submittedName>
        <fullName evidence="11">Uncharacterized protein</fullName>
    </submittedName>
</protein>
<proteinExistence type="inferred from homology"/>
<organism evidence="11 12">
    <name type="scientific">Ceratopteris richardii</name>
    <name type="common">Triangle waterfern</name>
    <dbReference type="NCBI Taxonomy" id="49495"/>
    <lineage>
        <taxon>Eukaryota</taxon>
        <taxon>Viridiplantae</taxon>
        <taxon>Streptophyta</taxon>
        <taxon>Embryophyta</taxon>
        <taxon>Tracheophyta</taxon>
        <taxon>Polypodiopsida</taxon>
        <taxon>Polypodiidae</taxon>
        <taxon>Polypodiales</taxon>
        <taxon>Pteridineae</taxon>
        <taxon>Pteridaceae</taxon>
        <taxon>Parkerioideae</taxon>
        <taxon>Ceratopteris</taxon>
    </lineage>
</organism>
<keyword evidence="7" id="KW-1133">Transmembrane helix</keyword>
<dbReference type="Gene3D" id="3.90.550.10">
    <property type="entry name" value="Spore Coat Polysaccharide Biosynthesis Protein SpsA, Chain A"/>
    <property type="match status" value="1"/>
</dbReference>
<keyword evidence="3" id="KW-0328">Glycosyltransferase</keyword>
<evidence type="ECO:0000313" key="12">
    <source>
        <dbReference type="Proteomes" id="UP000825935"/>
    </source>
</evidence>
<dbReference type="PANTHER" id="PTHR31311:SF44">
    <property type="entry name" value="GLYCOSYLTRANSFERASE 2-RELATED"/>
    <property type="match status" value="1"/>
</dbReference>
<keyword evidence="10" id="KW-0325">Glycoprotein</keyword>
<accession>A0A8T2TWT1</accession>
<keyword evidence="8" id="KW-0333">Golgi apparatus</keyword>
<evidence type="ECO:0000256" key="1">
    <source>
        <dbReference type="ARBA" id="ARBA00004323"/>
    </source>
</evidence>
<evidence type="ECO:0000256" key="6">
    <source>
        <dbReference type="ARBA" id="ARBA00022968"/>
    </source>
</evidence>
<dbReference type="PANTHER" id="PTHR31311">
    <property type="entry name" value="XYLOGLUCAN 6-XYLOSYLTRANSFERASE 5-RELATED-RELATED"/>
    <property type="match status" value="1"/>
</dbReference>
<dbReference type="EMBL" id="CM035415">
    <property type="protein sequence ID" value="KAH7427373.1"/>
    <property type="molecule type" value="Genomic_DNA"/>
</dbReference>
<dbReference type="InterPro" id="IPR008630">
    <property type="entry name" value="Glyco_trans_34"/>
</dbReference>
<dbReference type="EMBL" id="CM035415">
    <property type="protein sequence ID" value="KAH7427370.1"/>
    <property type="molecule type" value="Genomic_DNA"/>
</dbReference>
<reference evidence="11" key="1">
    <citation type="submission" date="2021-08" db="EMBL/GenBank/DDBJ databases">
        <title>WGS assembly of Ceratopteris richardii.</title>
        <authorList>
            <person name="Marchant D.B."/>
            <person name="Chen G."/>
            <person name="Jenkins J."/>
            <person name="Shu S."/>
            <person name="Leebens-Mack J."/>
            <person name="Grimwood J."/>
            <person name="Schmutz J."/>
            <person name="Soltis P."/>
            <person name="Soltis D."/>
            <person name="Chen Z.-H."/>
        </authorList>
    </citation>
    <scope>NUCLEOTIDE SEQUENCE</scope>
    <source>
        <strain evidence="11">Whitten #5841</strain>
        <tissue evidence="11">Leaf</tissue>
    </source>
</reference>
<keyword evidence="4" id="KW-0808">Transferase</keyword>
<dbReference type="AlphaFoldDB" id="A0A8T2TWT1"/>
<evidence type="ECO:0000256" key="9">
    <source>
        <dbReference type="ARBA" id="ARBA00023136"/>
    </source>
</evidence>
<dbReference type="OMA" id="FWADEND"/>
<evidence type="ECO:0000256" key="2">
    <source>
        <dbReference type="ARBA" id="ARBA00005664"/>
    </source>
</evidence>
<dbReference type="GO" id="GO:0016757">
    <property type="term" value="F:glycosyltransferase activity"/>
    <property type="evidence" value="ECO:0007669"/>
    <property type="project" value="UniProtKB-KW"/>
</dbReference>
<keyword evidence="6" id="KW-0735">Signal-anchor</keyword>